<feature type="region of interest" description="Disordered" evidence="2">
    <location>
        <begin position="565"/>
        <end position="873"/>
    </location>
</feature>
<keyword evidence="1" id="KW-0677">Repeat</keyword>
<feature type="compositionally biased region" description="Low complexity" evidence="2">
    <location>
        <begin position="265"/>
        <end position="280"/>
    </location>
</feature>
<accession>A0A448YW52</accession>
<feature type="compositionally biased region" description="Polar residues" evidence="2">
    <location>
        <begin position="581"/>
        <end position="591"/>
    </location>
</feature>
<feature type="compositionally biased region" description="Low complexity" evidence="2">
    <location>
        <begin position="204"/>
        <end position="222"/>
    </location>
</feature>
<feature type="compositionally biased region" description="Pro residues" evidence="2">
    <location>
        <begin position="324"/>
        <end position="337"/>
    </location>
</feature>
<feature type="compositionally biased region" description="Low complexity" evidence="2">
    <location>
        <begin position="414"/>
        <end position="423"/>
    </location>
</feature>
<evidence type="ECO:0000256" key="2">
    <source>
        <dbReference type="SAM" id="MobiDB-lite"/>
    </source>
</evidence>
<dbReference type="PANTHER" id="PTHR43215:SF14">
    <property type="entry name" value="RADIAL SPOKE HEAD 1 HOMOLOG"/>
    <property type="match status" value="1"/>
</dbReference>
<feature type="compositionally biased region" description="Low complexity" evidence="2">
    <location>
        <begin position="766"/>
        <end position="782"/>
    </location>
</feature>
<feature type="compositionally biased region" description="Polar residues" evidence="2">
    <location>
        <begin position="1099"/>
        <end position="1113"/>
    </location>
</feature>
<feature type="region of interest" description="Disordered" evidence="2">
    <location>
        <begin position="1090"/>
        <end position="1123"/>
    </location>
</feature>
<gene>
    <name evidence="3" type="ORF">PSNMU_V1.4_AUG-EV-PASAV3_0006040</name>
</gene>
<organism evidence="3 4">
    <name type="scientific">Pseudo-nitzschia multistriata</name>
    <dbReference type="NCBI Taxonomy" id="183589"/>
    <lineage>
        <taxon>Eukaryota</taxon>
        <taxon>Sar</taxon>
        <taxon>Stramenopiles</taxon>
        <taxon>Ochrophyta</taxon>
        <taxon>Bacillariophyta</taxon>
        <taxon>Bacillariophyceae</taxon>
        <taxon>Bacillariophycidae</taxon>
        <taxon>Bacillariales</taxon>
        <taxon>Bacillariaceae</taxon>
        <taxon>Pseudo-nitzschia</taxon>
    </lineage>
</organism>
<feature type="compositionally biased region" description="Low complexity" evidence="2">
    <location>
        <begin position="624"/>
        <end position="657"/>
    </location>
</feature>
<feature type="compositionally biased region" description="Low complexity" evidence="2">
    <location>
        <begin position="694"/>
        <end position="721"/>
    </location>
</feature>
<feature type="compositionally biased region" description="Basic residues" evidence="2">
    <location>
        <begin position="395"/>
        <end position="413"/>
    </location>
</feature>
<feature type="compositionally biased region" description="Polar residues" evidence="2">
    <location>
        <begin position="41"/>
        <end position="58"/>
    </location>
</feature>
<protein>
    <recommendedName>
        <fullName evidence="5">MORN repeat-containing protein</fullName>
    </recommendedName>
</protein>
<dbReference type="AlphaFoldDB" id="A0A448YW52"/>
<dbReference type="SMART" id="SM00698">
    <property type="entry name" value="MORN"/>
    <property type="match status" value="9"/>
</dbReference>
<proteinExistence type="predicted"/>
<feature type="compositionally biased region" description="Low complexity" evidence="2">
    <location>
        <begin position="823"/>
        <end position="841"/>
    </location>
</feature>
<evidence type="ECO:0000313" key="4">
    <source>
        <dbReference type="Proteomes" id="UP000291116"/>
    </source>
</evidence>
<feature type="compositionally biased region" description="Polar residues" evidence="2">
    <location>
        <begin position="357"/>
        <end position="376"/>
    </location>
</feature>
<feature type="compositionally biased region" description="Basic and acidic residues" evidence="2">
    <location>
        <begin position="77"/>
        <end position="93"/>
    </location>
</feature>
<dbReference type="Pfam" id="PF02493">
    <property type="entry name" value="MORN"/>
    <property type="match status" value="8"/>
</dbReference>
<evidence type="ECO:0000313" key="3">
    <source>
        <dbReference type="EMBL" id="VEU34014.1"/>
    </source>
</evidence>
<feature type="compositionally biased region" description="Low complexity" evidence="2">
    <location>
        <begin position="151"/>
        <end position="194"/>
    </location>
</feature>
<keyword evidence="4" id="KW-1185">Reference proteome</keyword>
<dbReference type="Gene3D" id="2.20.110.10">
    <property type="entry name" value="Histone H3 K4-specific methyltransferase SET7/9 N-terminal domain"/>
    <property type="match status" value="4"/>
</dbReference>
<name>A0A448YW52_9STRA</name>
<dbReference type="InterPro" id="IPR003409">
    <property type="entry name" value="MORN"/>
</dbReference>
<feature type="compositionally biased region" description="Low complexity" evidence="2">
    <location>
        <begin position="64"/>
        <end position="76"/>
    </location>
</feature>
<evidence type="ECO:0008006" key="5">
    <source>
        <dbReference type="Google" id="ProtNLM"/>
    </source>
</evidence>
<evidence type="ECO:0000256" key="1">
    <source>
        <dbReference type="ARBA" id="ARBA00022737"/>
    </source>
</evidence>
<sequence>MSTVALKGILSHNETKGEWSWSGRWVFGDCVPELDPEPTDPKSSTTTHQKTAPSSSQPFWYRWVGPVAPSGVAVPSLKHEHERQPEEGAETRPKPPPSRGNASGGPENARGPSGAEPERHASQHPDGAAASEPSLVAPFPETAGGGSEPNAEAAAATKAETATGTKGHQETTGNSSGNGTAGEQQQQQQQQQQQEQRKEQGPPATGLAGAAAEKAATTTNDALVARGQADERTAGSTPITAAAAAEGPSKSTKKTPDATPPEPPGASSSSSSPPTIPGAGDKARSESIHRSSPPAATEPPAKADADADADARQHQPPHGETRTEPPPQGEAPPPGGMLPPGTVTFATIMPGFLEASSLGTANANTESRSTQRTSPLQCPESGRWRGHFENAVAAPRKRSAGRNKAQKQKHKQKQQQQQQQQQQREVQKIDEDFCLFLNAAPCPQPGAFGTGGEGGADASADARTGEASVDLFAFPNTTKDHVPRIPGPATGTASTTEESQARQQEKQLQQETQQQQQQQPNPGPAIPLVQVRGCGENRFGTFEIVGYLDPNTMVMEIQRQYVAVDPAPASPPSSRRRRSLSHQQGQLSSSEGPRPHSTRRRNPTWKRASYQTEDDRRRKKARPGHSPSLSSSSSPQNGAPGPAGSPLASPGTAAGSPLRSSVPFSLEPAIPGGPGHPLPRSSLVSGSGPERAVLSSSSLSHPHSHSSAAGRKGGKSSTKSRLVLPTQSNVAASSQSQVSLLSGGGRGSKKRAAPEGLVRAKKRSPGKASSATGGPAPSSSAKNGSAYIHLPHVGDPKKARWRAAHFLYYQREDPDQQPPPSQPQSGSNNHNSNNSNSGNHPASRESGGGNGGKKQGGDGDEPHGGSRSKPRYVVYEGEMVDGKREGRGICLFSDGTLYEGEWKRNKEHGYGTLTTSDRTRTIYEGEWERGRMQGKGVYYYGSSDPQNPGPRYAGEFRENLRYGSGTYFLPDGSVYDGQWRDGVMNGHGLFTWPDQSLYDGAWKDGKRHGQGLLKKADGFLYDGQWVNNTMEGRGSAVYPNGQKYEGSFHKGRREGRGTIVFTNGAVYEGRFRDDAVDGQGTMKMARTIVVPREKGRSGGSENESPRSPATATSGGTGEKQDFMIPISFQSDMTRILTKTGFM</sequence>
<feature type="compositionally biased region" description="Basic and acidic residues" evidence="2">
    <location>
        <begin position="301"/>
        <end position="323"/>
    </location>
</feature>
<reference evidence="3 4" key="1">
    <citation type="submission" date="2019-01" db="EMBL/GenBank/DDBJ databases">
        <authorList>
            <person name="Ferrante I. M."/>
        </authorList>
    </citation>
    <scope>NUCLEOTIDE SEQUENCE [LARGE SCALE GENOMIC DNA]</scope>
    <source>
        <strain evidence="3 4">B856</strain>
    </source>
</reference>
<dbReference type="SUPFAM" id="SSF82185">
    <property type="entry name" value="Histone H3 K4-specific methyltransferase SET7/9 N-terminal domain"/>
    <property type="match status" value="2"/>
</dbReference>
<feature type="compositionally biased region" description="Basic and acidic residues" evidence="2">
    <location>
        <begin position="855"/>
        <end position="864"/>
    </location>
</feature>
<dbReference type="GO" id="GO:0005829">
    <property type="term" value="C:cytosol"/>
    <property type="evidence" value="ECO:0007669"/>
    <property type="project" value="TreeGrafter"/>
</dbReference>
<dbReference type="PANTHER" id="PTHR43215">
    <property type="entry name" value="RADIAL SPOKE HEAD 1 HOMOLOG"/>
    <property type="match status" value="1"/>
</dbReference>
<dbReference type="OrthoDB" id="270720at2759"/>
<dbReference type="EMBL" id="CAACVS010000016">
    <property type="protein sequence ID" value="VEU34014.1"/>
    <property type="molecule type" value="Genomic_DNA"/>
</dbReference>
<feature type="region of interest" description="Disordered" evidence="2">
    <location>
        <begin position="28"/>
        <end position="425"/>
    </location>
</feature>
<feature type="compositionally biased region" description="Low complexity" evidence="2">
    <location>
        <begin position="730"/>
        <end position="741"/>
    </location>
</feature>
<feature type="compositionally biased region" description="Low complexity" evidence="2">
    <location>
        <begin position="506"/>
        <end position="519"/>
    </location>
</feature>
<dbReference type="Proteomes" id="UP000291116">
    <property type="component" value="Unassembled WGS sequence"/>
</dbReference>
<feature type="region of interest" description="Disordered" evidence="2">
    <location>
        <begin position="474"/>
        <end position="529"/>
    </location>
</feature>